<evidence type="ECO:0000259" key="1">
    <source>
        <dbReference type="Pfam" id="PF25191"/>
    </source>
</evidence>
<dbReference type="Pfam" id="PF25191">
    <property type="entry name" value="DUF7832"/>
    <property type="match status" value="1"/>
</dbReference>
<accession>A0A2S8FZ16</accession>
<evidence type="ECO:0000313" key="2">
    <source>
        <dbReference type="EMBL" id="PQO37439.1"/>
    </source>
</evidence>
<dbReference type="AlphaFoldDB" id="A0A2S8FZ16"/>
<proteinExistence type="predicted"/>
<reference evidence="2 3" key="1">
    <citation type="submission" date="2018-02" db="EMBL/GenBank/DDBJ databases">
        <title>Comparative genomes isolates from brazilian mangrove.</title>
        <authorList>
            <person name="Araujo J.E."/>
            <person name="Taketani R.G."/>
            <person name="Silva M.C.P."/>
            <person name="Loureco M.V."/>
            <person name="Andreote F.D."/>
        </authorList>
    </citation>
    <scope>NUCLEOTIDE SEQUENCE [LARGE SCALE GENOMIC DNA]</scope>
    <source>
        <strain evidence="2 3">Hex-1 MGV</strain>
    </source>
</reference>
<feature type="domain" description="DUF7832" evidence="1">
    <location>
        <begin position="2"/>
        <end position="107"/>
    </location>
</feature>
<evidence type="ECO:0000313" key="3">
    <source>
        <dbReference type="Proteomes" id="UP000238322"/>
    </source>
</evidence>
<dbReference type="InterPro" id="IPR057154">
    <property type="entry name" value="DUF7832"/>
</dbReference>
<organism evidence="2 3">
    <name type="scientific">Blastopirellula marina</name>
    <dbReference type="NCBI Taxonomy" id="124"/>
    <lineage>
        <taxon>Bacteria</taxon>
        <taxon>Pseudomonadati</taxon>
        <taxon>Planctomycetota</taxon>
        <taxon>Planctomycetia</taxon>
        <taxon>Pirellulales</taxon>
        <taxon>Pirellulaceae</taxon>
        <taxon>Blastopirellula</taxon>
    </lineage>
</organism>
<dbReference type="Proteomes" id="UP000238322">
    <property type="component" value="Unassembled WGS sequence"/>
</dbReference>
<dbReference type="RefSeq" id="WP_105328688.1">
    <property type="nucleotide sequence ID" value="NZ_PUHY01000005.1"/>
</dbReference>
<comment type="caution">
    <text evidence="2">The sequence shown here is derived from an EMBL/GenBank/DDBJ whole genome shotgun (WGS) entry which is preliminary data.</text>
</comment>
<sequence length="138" mass="15281">MKYDDASWHYGGEGFPEDSPEEYGGVHIGLFLRFCFVIGWAGELHTSEEPEEVEDVISGKTSGTDFLFKNCDGKLTDEDFNDEGNSFASAYYGDDGNYLADLDASFGRLIYNSPESGFDFNAYSKMIESRIASGTLTN</sequence>
<gene>
    <name evidence="2" type="ORF">C5Y83_05710</name>
</gene>
<name>A0A2S8FZ16_9BACT</name>
<protein>
    <recommendedName>
        <fullName evidence="1">DUF7832 domain-containing protein</fullName>
    </recommendedName>
</protein>
<dbReference type="OrthoDB" id="4827574at2"/>
<dbReference type="EMBL" id="PUHY01000005">
    <property type="protein sequence ID" value="PQO37439.1"/>
    <property type="molecule type" value="Genomic_DNA"/>
</dbReference>